<evidence type="ECO:0000256" key="1">
    <source>
        <dbReference type="ARBA" id="ARBA00023242"/>
    </source>
</evidence>
<name>A0A427XJD8_9TREE</name>
<dbReference type="PANTHER" id="PTHR46910:SF11">
    <property type="entry name" value="ZN(2)-C6 FUNGAL-TYPE DOMAIN-CONTAINING PROTEIN"/>
    <property type="match status" value="1"/>
</dbReference>
<dbReference type="PANTHER" id="PTHR46910">
    <property type="entry name" value="TRANSCRIPTION FACTOR PDR1"/>
    <property type="match status" value="1"/>
</dbReference>
<dbReference type="Proteomes" id="UP000279236">
    <property type="component" value="Unassembled WGS sequence"/>
</dbReference>
<dbReference type="Pfam" id="PF04082">
    <property type="entry name" value="Fungal_trans"/>
    <property type="match status" value="1"/>
</dbReference>
<evidence type="ECO:0000259" key="3">
    <source>
        <dbReference type="SMART" id="SM00906"/>
    </source>
</evidence>
<dbReference type="InterPro" id="IPR050987">
    <property type="entry name" value="AtrR-like"/>
</dbReference>
<comment type="caution">
    <text evidence="4">The sequence shown here is derived from an EMBL/GenBank/DDBJ whole genome shotgun (WGS) entry which is preliminary data.</text>
</comment>
<feature type="domain" description="Xylanolytic transcriptional activator regulatory" evidence="3">
    <location>
        <begin position="360"/>
        <end position="433"/>
    </location>
</feature>
<dbReference type="STRING" id="105984.A0A427XJD8"/>
<proteinExistence type="predicted"/>
<dbReference type="GO" id="GO:0008270">
    <property type="term" value="F:zinc ion binding"/>
    <property type="evidence" value="ECO:0007669"/>
    <property type="project" value="InterPro"/>
</dbReference>
<organism evidence="4 5">
    <name type="scientific">Apiotrichum porosum</name>
    <dbReference type="NCBI Taxonomy" id="105984"/>
    <lineage>
        <taxon>Eukaryota</taxon>
        <taxon>Fungi</taxon>
        <taxon>Dikarya</taxon>
        <taxon>Basidiomycota</taxon>
        <taxon>Agaricomycotina</taxon>
        <taxon>Tremellomycetes</taxon>
        <taxon>Trichosporonales</taxon>
        <taxon>Trichosporonaceae</taxon>
        <taxon>Apiotrichum</taxon>
    </lineage>
</organism>
<dbReference type="InterPro" id="IPR007219">
    <property type="entry name" value="XnlR_reg_dom"/>
</dbReference>
<feature type="region of interest" description="Disordered" evidence="2">
    <location>
        <begin position="1"/>
        <end position="39"/>
    </location>
</feature>
<dbReference type="EMBL" id="RSCE01000011">
    <property type="protein sequence ID" value="RSH78867.1"/>
    <property type="molecule type" value="Genomic_DNA"/>
</dbReference>
<feature type="region of interest" description="Disordered" evidence="2">
    <location>
        <begin position="172"/>
        <end position="212"/>
    </location>
</feature>
<reference evidence="4 5" key="1">
    <citation type="submission" date="2018-11" db="EMBL/GenBank/DDBJ databases">
        <title>Genome sequence of Apiotrichum porosum DSM 27194.</title>
        <authorList>
            <person name="Aliyu H."/>
            <person name="Gorte O."/>
            <person name="Ochsenreither K."/>
        </authorList>
    </citation>
    <scope>NUCLEOTIDE SEQUENCE [LARGE SCALE GENOMIC DNA]</scope>
    <source>
        <strain evidence="4 5">DSM 27194</strain>
    </source>
</reference>
<keyword evidence="1" id="KW-0539">Nucleus</keyword>
<gene>
    <name evidence="4" type="ORF">EHS24_001788</name>
</gene>
<dbReference type="GO" id="GO:0003677">
    <property type="term" value="F:DNA binding"/>
    <property type="evidence" value="ECO:0007669"/>
    <property type="project" value="InterPro"/>
</dbReference>
<keyword evidence="5" id="KW-1185">Reference proteome</keyword>
<dbReference type="GeneID" id="39586331"/>
<dbReference type="OrthoDB" id="3364175at2759"/>
<dbReference type="GO" id="GO:0003700">
    <property type="term" value="F:DNA-binding transcription factor activity"/>
    <property type="evidence" value="ECO:0007669"/>
    <property type="project" value="InterPro"/>
</dbReference>
<evidence type="ECO:0000313" key="5">
    <source>
        <dbReference type="Proteomes" id="UP000279236"/>
    </source>
</evidence>
<protein>
    <recommendedName>
        <fullName evidence="3">Xylanolytic transcriptional activator regulatory domain-containing protein</fullName>
    </recommendedName>
</protein>
<dbReference type="AlphaFoldDB" id="A0A427XJD8"/>
<evidence type="ECO:0000313" key="4">
    <source>
        <dbReference type="EMBL" id="RSH78867.1"/>
    </source>
</evidence>
<dbReference type="GO" id="GO:0006351">
    <property type="term" value="P:DNA-templated transcription"/>
    <property type="evidence" value="ECO:0007669"/>
    <property type="project" value="InterPro"/>
</dbReference>
<accession>A0A427XJD8</accession>
<evidence type="ECO:0000256" key="2">
    <source>
        <dbReference type="SAM" id="MobiDB-lite"/>
    </source>
</evidence>
<dbReference type="SMART" id="SM00906">
    <property type="entry name" value="Fungal_trans"/>
    <property type="match status" value="1"/>
</dbReference>
<feature type="region of interest" description="Disordered" evidence="2">
    <location>
        <begin position="98"/>
        <end position="141"/>
    </location>
</feature>
<dbReference type="CDD" id="cd12148">
    <property type="entry name" value="fungal_TF_MHR"/>
    <property type="match status" value="1"/>
</dbReference>
<feature type="compositionally biased region" description="Polar residues" evidence="2">
    <location>
        <begin position="198"/>
        <end position="207"/>
    </location>
</feature>
<feature type="compositionally biased region" description="Polar residues" evidence="2">
    <location>
        <begin position="11"/>
        <end position="25"/>
    </location>
</feature>
<feature type="compositionally biased region" description="Basic and acidic residues" evidence="2">
    <location>
        <begin position="117"/>
        <end position="126"/>
    </location>
</feature>
<sequence length="647" mass="71277">MPPRTSRHPSPETTSPVIQTASQSPSRPPDVASSTERPTKRVKYVRKACALEIALATVVPTVTSIVRSLTWTPRTSPVAPNLASTLSIQHALASSGIDVDHHQHSARASDTSPVHSADAHPRHESWEIPGPSTMPSPEPDEYAAETAFTHPVPALGAIFANQLSTAGVEVPPVSAAPKRRPAPDSEGHDPGFAPGPQTHASPATSVASHLKPPPGPTLSVRCGLVQCFLPVPARHDQYLDVFFSQVNTFAPCLNENDVRRRTSIVFDRAFGFSQTSSPTPDDPILQVSLAPYLSLMMSIYACVDVIREQSATTAGYAWYRQAQELIGRRQITTTGSDLTGIQILILQSMFLWYRGNFDSAYAAVGRACRLCFQHGLNNAAHWTAKTPFRVHMRQRVLWTTYCMDRRIALTCGRPYGMHWQDVAVGHPDALIDKHVYLDSPLPNPSPLSSLQPYLSEHVAFANFAGRAWDTVSCPTVQFNDRSEAIERLDVQIEDWVAKFEVAAELDEPKTPTQKQQRLVIRTLMLDLRLLLRRRDMLAADCDERCSTLCGEIACSLVQSVHAASYEVSWSLSPYLKTHAPTVLFSPIIALATLLIRNSTPSDLLDMCRLRFKQATEVISRLSPYLPAAAHVESQLSEIVRLTNDSLK</sequence>
<dbReference type="RefSeq" id="XP_028474014.1">
    <property type="nucleotide sequence ID" value="XM_028617551.1"/>
</dbReference>